<keyword evidence="1" id="KW-0472">Membrane</keyword>
<dbReference type="EMBL" id="QEIT01000006">
    <property type="protein sequence ID" value="PWZ77120.1"/>
    <property type="molecule type" value="Genomic_DNA"/>
</dbReference>
<reference evidence="4" key="2">
    <citation type="journal article" date="2018" name="Vet. Microbiol.">
        <title>Methicillin-resistant staphylococci amongst veterinary personnel, personnel-owned pets, patients and the hospital environment of two small animal veterinary hospitals.</title>
        <authorList>
            <person name="Worthing K.A."/>
            <person name="Brown J."/>
            <person name="Gerber L."/>
            <person name="Abraham S."/>
            <person name="Trott D."/>
            <person name="Norris J.M."/>
        </authorList>
    </citation>
    <scope>NUCLEOTIDE SEQUENCE</scope>
    <source>
        <strain evidence="4">ST496-2</strain>
    </source>
</reference>
<evidence type="ECO:0000313" key="5">
    <source>
        <dbReference type="Proteomes" id="UP000246800"/>
    </source>
</evidence>
<dbReference type="EMBL" id="QQPC01000004">
    <property type="protein sequence ID" value="REA84164.1"/>
    <property type="molecule type" value="Genomic_DNA"/>
</dbReference>
<organism evidence="4 6">
    <name type="scientific">Staphylococcus pseudintermedius</name>
    <dbReference type="NCBI Taxonomy" id="283734"/>
    <lineage>
        <taxon>Bacteria</taxon>
        <taxon>Bacillati</taxon>
        <taxon>Bacillota</taxon>
        <taxon>Bacilli</taxon>
        <taxon>Bacillales</taxon>
        <taxon>Staphylococcaceae</taxon>
        <taxon>Staphylococcus</taxon>
        <taxon>Staphylococcus intermedius group</taxon>
    </lineage>
</organism>
<sequence>MVRLIAPIVCFVVGVIYLLLSLNLPISRIGDPQSPKYFPILIASLLIVMSIIYFFQMLRDKNVSFNEFKAFLTPLVLKRIGLTCLFILIYTIIFERIGFLISTVLFLAAVMFLVNGFQHWLKNLIVAIVFSGVAWYTFAQLLDVSLP</sequence>
<dbReference type="Pfam" id="PF07331">
    <property type="entry name" value="TctB"/>
    <property type="match status" value="1"/>
</dbReference>
<reference evidence="3 5" key="1">
    <citation type="journal article" date="2018" name="Vet. Microbiol.">
        <title>Clonal diversity and geographic distribution of methicillin-resistant Staphylococcus pseudintermedius from Australian animals: Discovery of novel sequence types.</title>
        <authorList>
            <person name="Worthing K.A."/>
            <person name="Abraham S."/>
            <person name="Coombs G.W."/>
            <person name="Pang S."/>
            <person name="Saputra S."/>
            <person name="Jordan D."/>
            <person name="Trott D.J."/>
            <person name="Norris J.M."/>
        </authorList>
    </citation>
    <scope>NUCLEOTIDE SEQUENCE [LARGE SCALE GENOMIC DNA]</scope>
    <source>
        <strain evidence="3 5">ST525 1</strain>
    </source>
</reference>
<proteinExistence type="predicted"/>
<reference evidence="6" key="3">
    <citation type="journal article" date="2018" name="Vet. Microbiol.">
        <title>Molecular epidemiology of methicillin-resistant staphylococci amongst veterinary personnel, personnel-owned pets, patients and the hospital environment of two companion animal veterinary hospitals.</title>
        <authorList>
            <person name="Worthing K.A."/>
            <person name="Brown J."/>
            <person name="Gerber L."/>
            <person name="Abraham S."/>
            <person name="Trott D."/>
            <person name="Norris J.M."/>
        </authorList>
    </citation>
    <scope>NUCLEOTIDE SEQUENCE [LARGE SCALE GENOMIC DNA]</scope>
    <source>
        <strain evidence="6">ST496-2</strain>
    </source>
</reference>
<name>A0A166NJB4_STAPS</name>
<evidence type="ECO:0000313" key="4">
    <source>
        <dbReference type="EMBL" id="REA84164.1"/>
    </source>
</evidence>
<feature type="domain" description="DUF1468" evidence="2">
    <location>
        <begin position="5"/>
        <end position="147"/>
    </location>
</feature>
<dbReference type="InterPro" id="IPR009936">
    <property type="entry name" value="DUF1468"/>
</dbReference>
<feature type="transmembrane region" description="Helical" evidence="1">
    <location>
        <begin position="99"/>
        <end position="117"/>
    </location>
</feature>
<gene>
    <name evidence="3" type="ORF">DD902_00640</name>
    <name evidence="4" type="ORF">DV961_00395</name>
</gene>
<feature type="transmembrane region" description="Helical" evidence="1">
    <location>
        <begin position="76"/>
        <end position="93"/>
    </location>
</feature>
<feature type="transmembrane region" description="Helical" evidence="1">
    <location>
        <begin position="37"/>
        <end position="55"/>
    </location>
</feature>
<keyword evidence="1" id="KW-1133">Transmembrane helix</keyword>
<evidence type="ECO:0000259" key="2">
    <source>
        <dbReference type="Pfam" id="PF07331"/>
    </source>
</evidence>
<keyword evidence="1" id="KW-0812">Transmembrane</keyword>
<evidence type="ECO:0000313" key="3">
    <source>
        <dbReference type="EMBL" id="PWZ77120.1"/>
    </source>
</evidence>
<evidence type="ECO:0000256" key="1">
    <source>
        <dbReference type="SAM" id="Phobius"/>
    </source>
</evidence>
<dbReference type="AlphaFoldDB" id="A0A166NJB4"/>
<feature type="transmembrane region" description="Helical" evidence="1">
    <location>
        <begin position="5"/>
        <end position="25"/>
    </location>
</feature>
<comment type="caution">
    <text evidence="4">The sequence shown here is derived from an EMBL/GenBank/DDBJ whole genome shotgun (WGS) entry which is preliminary data.</text>
</comment>
<dbReference type="eggNOG" id="ENOG50333F3">
    <property type="taxonomic scope" value="Bacteria"/>
</dbReference>
<dbReference type="RefSeq" id="WP_014612937.1">
    <property type="nucleotide sequence ID" value="NZ_AP019372.1"/>
</dbReference>
<dbReference type="Proteomes" id="UP000246800">
    <property type="component" value="Unassembled WGS sequence"/>
</dbReference>
<accession>A0A166NJB4</accession>
<protein>
    <submittedName>
        <fullName evidence="4">Tripartite tricarboxylate transporter TctB family protein</fullName>
    </submittedName>
</protein>
<dbReference type="OrthoDB" id="5870591at2"/>
<evidence type="ECO:0000313" key="6">
    <source>
        <dbReference type="Proteomes" id="UP000256409"/>
    </source>
</evidence>
<feature type="transmembrane region" description="Helical" evidence="1">
    <location>
        <begin position="124"/>
        <end position="142"/>
    </location>
</feature>
<dbReference type="Proteomes" id="UP000256409">
    <property type="component" value="Unassembled WGS sequence"/>
</dbReference>